<evidence type="ECO:0000313" key="3">
    <source>
        <dbReference type="Proteomes" id="UP000187158"/>
    </source>
</evidence>
<dbReference type="EMBL" id="MPVP01000099">
    <property type="protein sequence ID" value="OMD32637.1"/>
    <property type="molecule type" value="Genomic_DNA"/>
</dbReference>
<comment type="caution">
    <text evidence="2">The sequence shown here is derived from an EMBL/GenBank/DDBJ whole genome shotgun (WGS) entry which is preliminary data.</text>
</comment>
<evidence type="ECO:0000313" key="2">
    <source>
        <dbReference type="EMBL" id="OMD32637.1"/>
    </source>
</evidence>
<keyword evidence="3" id="KW-1185">Reference proteome</keyword>
<sequence>MNDLDKRINILLQLIFIAAIILTLWNGMEGANLNQRYESSVKQHELTTADYIKYLERSKQQIQELIDEKG</sequence>
<gene>
    <name evidence="2" type="ORF">BSO21_16255</name>
</gene>
<proteinExistence type="predicted"/>
<accession>A0ABX3GLX0</accession>
<protein>
    <recommendedName>
        <fullName evidence="4">Cytidylate kinase</fullName>
    </recommendedName>
</protein>
<evidence type="ECO:0008006" key="4">
    <source>
        <dbReference type="Google" id="ProtNLM"/>
    </source>
</evidence>
<keyword evidence="1" id="KW-0812">Transmembrane</keyword>
<organism evidence="2 3">
    <name type="scientific">Paenibacillus odorifer</name>
    <dbReference type="NCBI Taxonomy" id="189426"/>
    <lineage>
        <taxon>Bacteria</taxon>
        <taxon>Bacillati</taxon>
        <taxon>Bacillota</taxon>
        <taxon>Bacilli</taxon>
        <taxon>Bacillales</taxon>
        <taxon>Paenibacillaceae</taxon>
        <taxon>Paenibacillus</taxon>
    </lineage>
</organism>
<reference evidence="2 3" key="1">
    <citation type="submission" date="2016-11" db="EMBL/GenBank/DDBJ databases">
        <title>Paenibacillus species isolates.</title>
        <authorList>
            <person name="Beno S.M."/>
        </authorList>
    </citation>
    <scope>NUCLEOTIDE SEQUENCE [LARGE SCALE GENOMIC DNA]</scope>
    <source>
        <strain evidence="2 3">FSL H7-0433</strain>
    </source>
</reference>
<name>A0ABX3GLX0_9BACL</name>
<dbReference type="Proteomes" id="UP000187158">
    <property type="component" value="Unassembled WGS sequence"/>
</dbReference>
<evidence type="ECO:0000256" key="1">
    <source>
        <dbReference type="SAM" id="Phobius"/>
    </source>
</evidence>
<feature type="transmembrane region" description="Helical" evidence="1">
    <location>
        <begin position="7"/>
        <end position="25"/>
    </location>
</feature>
<keyword evidence="1" id="KW-0472">Membrane</keyword>
<keyword evidence="1" id="KW-1133">Transmembrane helix</keyword>